<accession>A0A8X6T7U6</accession>
<keyword evidence="1" id="KW-0863">Zinc-finger</keyword>
<dbReference type="SMART" id="SM00355">
    <property type="entry name" value="ZnF_C2H2"/>
    <property type="match status" value="3"/>
</dbReference>
<gene>
    <name evidence="3" type="ORF">NPIL_681281</name>
</gene>
<dbReference type="SUPFAM" id="SSF57667">
    <property type="entry name" value="beta-beta-alpha zinc fingers"/>
    <property type="match status" value="1"/>
</dbReference>
<comment type="caution">
    <text evidence="3">The sequence shown here is derived from an EMBL/GenBank/DDBJ whole genome shotgun (WGS) entry which is preliminary data.</text>
</comment>
<evidence type="ECO:0000256" key="1">
    <source>
        <dbReference type="PROSITE-ProRule" id="PRU00042"/>
    </source>
</evidence>
<dbReference type="PROSITE" id="PS00028">
    <property type="entry name" value="ZINC_FINGER_C2H2_1"/>
    <property type="match status" value="1"/>
</dbReference>
<dbReference type="EMBL" id="BMAW01051388">
    <property type="protein sequence ID" value="GFS80171.1"/>
    <property type="molecule type" value="Genomic_DNA"/>
</dbReference>
<dbReference type="AlphaFoldDB" id="A0A8X6T7U6"/>
<evidence type="ECO:0000313" key="4">
    <source>
        <dbReference type="Proteomes" id="UP000887013"/>
    </source>
</evidence>
<dbReference type="GO" id="GO:0008270">
    <property type="term" value="F:zinc ion binding"/>
    <property type="evidence" value="ECO:0007669"/>
    <property type="project" value="UniProtKB-KW"/>
</dbReference>
<dbReference type="PROSITE" id="PS50157">
    <property type="entry name" value="ZINC_FINGER_C2H2_2"/>
    <property type="match status" value="1"/>
</dbReference>
<feature type="domain" description="C2H2-type" evidence="2">
    <location>
        <begin position="83"/>
        <end position="110"/>
    </location>
</feature>
<dbReference type="OrthoDB" id="6427834at2759"/>
<evidence type="ECO:0000313" key="3">
    <source>
        <dbReference type="EMBL" id="GFS80171.1"/>
    </source>
</evidence>
<dbReference type="Gene3D" id="3.30.160.60">
    <property type="entry name" value="Classic Zinc Finger"/>
    <property type="match status" value="1"/>
</dbReference>
<name>A0A8X6T7U6_NEPPI</name>
<keyword evidence="4" id="KW-1185">Reference proteome</keyword>
<organism evidence="3 4">
    <name type="scientific">Nephila pilipes</name>
    <name type="common">Giant wood spider</name>
    <name type="synonym">Nephila maculata</name>
    <dbReference type="NCBI Taxonomy" id="299642"/>
    <lineage>
        <taxon>Eukaryota</taxon>
        <taxon>Metazoa</taxon>
        <taxon>Ecdysozoa</taxon>
        <taxon>Arthropoda</taxon>
        <taxon>Chelicerata</taxon>
        <taxon>Arachnida</taxon>
        <taxon>Araneae</taxon>
        <taxon>Araneomorphae</taxon>
        <taxon>Entelegynae</taxon>
        <taxon>Araneoidea</taxon>
        <taxon>Nephilidae</taxon>
        <taxon>Nephila</taxon>
    </lineage>
</organism>
<evidence type="ECO:0000259" key="2">
    <source>
        <dbReference type="PROSITE" id="PS50157"/>
    </source>
</evidence>
<dbReference type="InterPro" id="IPR013087">
    <property type="entry name" value="Znf_C2H2_type"/>
</dbReference>
<reference evidence="3" key="1">
    <citation type="submission" date="2020-08" db="EMBL/GenBank/DDBJ databases">
        <title>Multicomponent nature underlies the extraordinary mechanical properties of spider dragline silk.</title>
        <authorList>
            <person name="Kono N."/>
            <person name="Nakamura H."/>
            <person name="Mori M."/>
            <person name="Yoshida Y."/>
            <person name="Ohtoshi R."/>
            <person name="Malay A.D."/>
            <person name="Moran D.A.P."/>
            <person name="Tomita M."/>
            <person name="Numata K."/>
            <person name="Arakawa K."/>
        </authorList>
    </citation>
    <scope>NUCLEOTIDE SEQUENCE</scope>
</reference>
<proteinExistence type="predicted"/>
<dbReference type="InterPro" id="IPR036236">
    <property type="entry name" value="Znf_C2H2_sf"/>
</dbReference>
<dbReference type="Proteomes" id="UP000887013">
    <property type="component" value="Unassembled WGS sequence"/>
</dbReference>
<sequence length="216" mass="24553">MNDNSSTLDAEEYLASLCDTNKNSTSCLMNLNNAEDDSSDEVEFIKELKIGFDEHPCDLCCEGTLLLNKLLRFGGILDDVNNFACDICFEGFKTKPDMTEHKKVHENGTSVDNLENGNIQTETFSPIATLNAELTLKSAKKKNSKKVKSLKKHRKTKHRSSPHVCMICDLKFPTFKKFKNHCATHKNLPKLLMCPSCKKRFLYRRTLMKHICVVES</sequence>
<keyword evidence="1" id="KW-0862">Zinc</keyword>
<protein>
    <recommendedName>
        <fullName evidence="2">C2H2-type domain-containing protein</fullName>
    </recommendedName>
</protein>
<keyword evidence="1" id="KW-0479">Metal-binding</keyword>